<protein>
    <recommendedName>
        <fullName evidence="1">VWFA domain-containing protein</fullName>
    </recommendedName>
</protein>
<sequence length="605" mass="64034">MITDPDSVDRFRLLATFVAGRSVDVAPTPAGTPAHTNGRTIFVTAGGTGAGQRRELLVQAALLAAGSLDQRLVKSLRGRPALARRYLSLEGQRALARLAPRLPLAADLYLIATGRTDTAADSEVGGAGSVSTAADSDVGAAGSVSTAADSHIGGAVDTGNAAESLAAARGRGAVADPPEWFGVIRPSLLLGPTAGPGARPGDRELRLEFDRLDLPEADDDDDTADSGESKIAKLFENPLFSSRTLLDFMRKQLGGKRSPGNGPAGAEAPVRAVRRARTVGAHARPLPTRIHFTDDDKPGAAVGVGGALYPEWDVHHHRYRPEWCRVIDFPFTADADIAAAGVPSDDVLRRRLARVGLGPKVLRGRPDGDELDLEALIDLFVDLRSGHSPPENVYREHRKLARDLGVLILLDASGSATDTDPDGLAVHDHQRRAAATLAVTLEELGDRVAVYAFRSQGRHAVHLPAIKTFGQRFSAVGRARLNQLEPASYTRLGAGIRGAGEILKTQAGTRNRLLLVLSDGFPYDDGYEGRYAEADARKALEELRADGVGCLCLSLGADTDTEALERVFGAAGYAGATTLAELSPRMDELFLASLRELSAPKAVRA</sequence>
<reference evidence="2 3" key="1">
    <citation type="submission" date="2020-08" db="EMBL/GenBank/DDBJ databases">
        <title>Genome Sequencing of Nocardia wallacei strain FMUON74 and assembly.</title>
        <authorList>
            <person name="Toyokawa M."/>
            <person name="Uesaka K."/>
        </authorList>
    </citation>
    <scope>NUCLEOTIDE SEQUENCE [LARGE SCALE GENOMIC DNA]</scope>
    <source>
        <strain evidence="2 3">FMUON74</strain>
    </source>
</reference>
<dbReference type="RefSeq" id="WP_232110918.1">
    <property type="nucleotide sequence ID" value="NZ_AP023396.1"/>
</dbReference>
<dbReference type="GeneID" id="80346385"/>
<dbReference type="EMBL" id="AP023396">
    <property type="protein sequence ID" value="BCK54041.1"/>
    <property type="molecule type" value="Genomic_DNA"/>
</dbReference>
<dbReference type="AlphaFoldDB" id="A0A7G1KGH4"/>
<dbReference type="InterPro" id="IPR002035">
    <property type="entry name" value="VWF_A"/>
</dbReference>
<feature type="domain" description="VWFA" evidence="1">
    <location>
        <begin position="405"/>
        <end position="594"/>
    </location>
</feature>
<evidence type="ECO:0000259" key="1">
    <source>
        <dbReference type="PROSITE" id="PS50234"/>
    </source>
</evidence>
<dbReference type="Pfam" id="PF00092">
    <property type="entry name" value="VWA"/>
    <property type="match status" value="1"/>
</dbReference>
<keyword evidence="3" id="KW-1185">Reference proteome</keyword>
<dbReference type="KEGG" id="nwl:NWFMUON74_18130"/>
<dbReference type="PANTHER" id="PTHR41248:SF1">
    <property type="entry name" value="NORD PROTEIN"/>
    <property type="match status" value="1"/>
</dbReference>
<proteinExistence type="predicted"/>
<evidence type="ECO:0000313" key="3">
    <source>
        <dbReference type="Proteomes" id="UP000516173"/>
    </source>
</evidence>
<dbReference type="PANTHER" id="PTHR41248">
    <property type="entry name" value="NORD PROTEIN"/>
    <property type="match status" value="1"/>
</dbReference>
<dbReference type="SMART" id="SM00327">
    <property type="entry name" value="VWA"/>
    <property type="match status" value="1"/>
</dbReference>
<dbReference type="Gene3D" id="3.40.50.410">
    <property type="entry name" value="von Willebrand factor, type A domain"/>
    <property type="match status" value="1"/>
</dbReference>
<name>A0A7G1KGH4_9NOCA</name>
<organism evidence="2 3">
    <name type="scientific">Nocardia wallacei</name>
    <dbReference type="NCBI Taxonomy" id="480035"/>
    <lineage>
        <taxon>Bacteria</taxon>
        <taxon>Bacillati</taxon>
        <taxon>Actinomycetota</taxon>
        <taxon>Actinomycetes</taxon>
        <taxon>Mycobacteriales</taxon>
        <taxon>Nocardiaceae</taxon>
        <taxon>Nocardia</taxon>
    </lineage>
</organism>
<dbReference type="PROSITE" id="PS50234">
    <property type="entry name" value="VWFA"/>
    <property type="match status" value="1"/>
</dbReference>
<evidence type="ECO:0000313" key="2">
    <source>
        <dbReference type="EMBL" id="BCK54041.1"/>
    </source>
</evidence>
<accession>A0A7G1KGH4</accession>
<dbReference type="InterPro" id="IPR051928">
    <property type="entry name" value="NorD/CobT"/>
</dbReference>
<dbReference type="SUPFAM" id="SSF53300">
    <property type="entry name" value="vWA-like"/>
    <property type="match status" value="1"/>
</dbReference>
<dbReference type="Proteomes" id="UP000516173">
    <property type="component" value="Chromosome"/>
</dbReference>
<gene>
    <name evidence="2" type="ORF">NWFMUON74_18130</name>
</gene>
<dbReference type="InterPro" id="IPR036465">
    <property type="entry name" value="vWFA_dom_sf"/>
</dbReference>